<feature type="signal peptide" evidence="1">
    <location>
        <begin position="1"/>
        <end position="18"/>
    </location>
</feature>
<protein>
    <submittedName>
        <fullName evidence="2">YdbL family protein</fullName>
    </submittedName>
</protein>
<evidence type="ECO:0000313" key="2">
    <source>
        <dbReference type="EMBL" id="UUR08764.1"/>
    </source>
</evidence>
<dbReference type="EMBL" id="CP097253">
    <property type="protein sequence ID" value="UUR08764.1"/>
    <property type="molecule type" value="Genomic_DNA"/>
</dbReference>
<organism evidence="2 3">
    <name type="scientific">Sphingomonas glaciei</name>
    <dbReference type="NCBI Taxonomy" id="2938948"/>
    <lineage>
        <taxon>Bacteria</taxon>
        <taxon>Pseudomonadati</taxon>
        <taxon>Pseudomonadota</taxon>
        <taxon>Alphaproteobacteria</taxon>
        <taxon>Sphingomonadales</taxon>
        <taxon>Sphingomonadaceae</taxon>
        <taxon>Sphingomonas</taxon>
    </lineage>
</organism>
<dbReference type="Proteomes" id="UP000831921">
    <property type="component" value="Chromosome"/>
</dbReference>
<reference evidence="2 3" key="1">
    <citation type="submission" date="2022-05" db="EMBL/GenBank/DDBJ databases">
        <title>S8-45 Sphingomonas ultraviolaceadurans.</title>
        <authorList>
            <person name="Liu Y."/>
        </authorList>
    </citation>
    <scope>NUCLEOTIDE SEQUENCE [LARGE SCALE GENOMIC DNA]</scope>
    <source>
        <strain evidence="2 3">S8-45</strain>
    </source>
</reference>
<keyword evidence="3" id="KW-1185">Reference proteome</keyword>
<feature type="chain" id="PRO_5045465107" evidence="1">
    <location>
        <begin position="19"/>
        <end position="122"/>
    </location>
</feature>
<dbReference type="InterPro" id="IPR008309">
    <property type="entry name" value="YdbL"/>
</dbReference>
<sequence>MIRWAGLALVAVAGTAAAQSAYFDARSAGQVGERFDGYLGYTLVQPSPQARTQTEAINIRRRALYSDLAQRRGVSPQEVGITAGCTLLARVAVGESYMLADGQWRRRAAGQAVPVPDYCTGG</sequence>
<evidence type="ECO:0000313" key="3">
    <source>
        <dbReference type="Proteomes" id="UP000831921"/>
    </source>
</evidence>
<gene>
    <name evidence="2" type="ORF">M1K48_03775</name>
</gene>
<dbReference type="RefSeq" id="WP_249504535.1">
    <property type="nucleotide sequence ID" value="NZ_CP097253.1"/>
</dbReference>
<dbReference type="Pfam" id="PF07027">
    <property type="entry name" value="DUF1318"/>
    <property type="match status" value="1"/>
</dbReference>
<proteinExistence type="predicted"/>
<keyword evidence="1" id="KW-0732">Signal</keyword>
<accession>A0ABY5MZ70</accession>
<evidence type="ECO:0000256" key="1">
    <source>
        <dbReference type="SAM" id="SignalP"/>
    </source>
</evidence>
<name>A0ABY5MZ70_9SPHN</name>